<keyword evidence="3" id="KW-0963">Cytoplasm</keyword>
<dbReference type="InterPro" id="IPR000210">
    <property type="entry name" value="BTB/POZ_dom"/>
</dbReference>
<evidence type="ECO:0000256" key="2">
    <source>
        <dbReference type="ARBA" id="ARBA00004906"/>
    </source>
</evidence>
<feature type="coiled-coil region" evidence="4">
    <location>
        <begin position="94"/>
        <end position="121"/>
    </location>
</feature>
<dbReference type="SUPFAM" id="SSF54695">
    <property type="entry name" value="POZ domain"/>
    <property type="match status" value="1"/>
</dbReference>
<name>A0A0D2JJU6_9CHLO</name>
<dbReference type="Pfam" id="PF08005">
    <property type="entry name" value="PHR"/>
    <property type="match status" value="1"/>
</dbReference>
<dbReference type="GO" id="GO:0051260">
    <property type="term" value="P:protein homooligomerization"/>
    <property type="evidence" value="ECO:0007669"/>
    <property type="project" value="InterPro"/>
</dbReference>
<dbReference type="GeneID" id="25741273"/>
<dbReference type="InterPro" id="IPR012983">
    <property type="entry name" value="PHR"/>
</dbReference>
<evidence type="ECO:0000256" key="4">
    <source>
        <dbReference type="SAM" id="Coils"/>
    </source>
</evidence>
<dbReference type="OrthoDB" id="2414723at2759"/>
<evidence type="ECO:0000313" key="8">
    <source>
        <dbReference type="Proteomes" id="UP000054498"/>
    </source>
</evidence>
<dbReference type="PANTHER" id="PTHR14499:SF136">
    <property type="entry name" value="GH08630P"/>
    <property type="match status" value="1"/>
</dbReference>
<reference evidence="7 8" key="1">
    <citation type="journal article" date="2013" name="BMC Genomics">
        <title>Reconstruction of the lipid metabolism for the microalga Monoraphidium neglectum from its genome sequence reveals characteristics suitable for biofuel production.</title>
        <authorList>
            <person name="Bogen C."/>
            <person name="Al-Dilaimi A."/>
            <person name="Albersmeier A."/>
            <person name="Wichmann J."/>
            <person name="Grundmann M."/>
            <person name="Rupp O."/>
            <person name="Lauersen K.J."/>
            <person name="Blifernez-Klassen O."/>
            <person name="Kalinowski J."/>
            <person name="Goesmann A."/>
            <person name="Mussgnug J.H."/>
            <person name="Kruse O."/>
        </authorList>
    </citation>
    <scope>NUCLEOTIDE SEQUENCE [LARGE SCALE GENOMIC DNA]</scope>
    <source>
        <strain evidence="7 8">SAG 48.87</strain>
    </source>
</reference>
<dbReference type="InterPro" id="IPR011333">
    <property type="entry name" value="SKP1/BTB/POZ_sf"/>
</dbReference>
<evidence type="ECO:0000256" key="1">
    <source>
        <dbReference type="ARBA" id="ARBA00004496"/>
    </source>
</evidence>
<comment type="subcellular location">
    <subcellularLocation>
        <location evidence="1">Cytoplasm</location>
    </subcellularLocation>
</comment>
<evidence type="ECO:0000313" key="7">
    <source>
        <dbReference type="EMBL" id="KIY99562.1"/>
    </source>
</evidence>
<dbReference type="STRING" id="145388.A0A0D2JJU6"/>
<evidence type="ECO:0000256" key="5">
    <source>
        <dbReference type="SAM" id="MobiDB-lite"/>
    </source>
</evidence>
<evidence type="ECO:0000259" key="6">
    <source>
        <dbReference type="PROSITE" id="PS50097"/>
    </source>
</evidence>
<dbReference type="InterPro" id="IPR003131">
    <property type="entry name" value="T1-type_BTB"/>
</dbReference>
<feature type="domain" description="BTB" evidence="6">
    <location>
        <begin position="133"/>
        <end position="204"/>
    </location>
</feature>
<accession>A0A0D2JJU6</accession>
<proteinExistence type="predicted"/>
<dbReference type="Proteomes" id="UP000054498">
    <property type="component" value="Unassembled WGS sequence"/>
</dbReference>
<keyword evidence="8" id="KW-1185">Reference proteome</keyword>
<comment type="pathway">
    <text evidence="2">Protein modification; protein ubiquitination.</text>
</comment>
<dbReference type="PROSITE" id="PS50097">
    <property type="entry name" value="BTB"/>
    <property type="match status" value="1"/>
</dbReference>
<protein>
    <submittedName>
        <fullName evidence="7">BTB/POZ domain-containing protein KCTD21</fullName>
    </submittedName>
</protein>
<dbReference type="GO" id="GO:0005737">
    <property type="term" value="C:cytoplasm"/>
    <property type="evidence" value="ECO:0007669"/>
    <property type="project" value="UniProtKB-SubCell"/>
</dbReference>
<organism evidence="7 8">
    <name type="scientific">Monoraphidium neglectum</name>
    <dbReference type="NCBI Taxonomy" id="145388"/>
    <lineage>
        <taxon>Eukaryota</taxon>
        <taxon>Viridiplantae</taxon>
        <taxon>Chlorophyta</taxon>
        <taxon>core chlorophytes</taxon>
        <taxon>Chlorophyceae</taxon>
        <taxon>CS clade</taxon>
        <taxon>Sphaeropleales</taxon>
        <taxon>Selenastraceae</taxon>
        <taxon>Monoraphidium</taxon>
    </lineage>
</organism>
<dbReference type="AlphaFoldDB" id="A0A0D2JJU6"/>
<dbReference type="Pfam" id="PF02214">
    <property type="entry name" value="BTB_2"/>
    <property type="match status" value="1"/>
</dbReference>
<gene>
    <name evidence="7" type="ORF">MNEG_8397</name>
</gene>
<feature type="region of interest" description="Disordered" evidence="5">
    <location>
        <begin position="1"/>
        <end position="48"/>
    </location>
</feature>
<dbReference type="Gene3D" id="3.30.710.10">
    <property type="entry name" value="Potassium Channel Kv1.1, Chain A"/>
    <property type="match status" value="1"/>
</dbReference>
<keyword evidence="4" id="KW-0175">Coiled coil</keyword>
<evidence type="ECO:0000256" key="3">
    <source>
        <dbReference type="ARBA" id="ARBA00022490"/>
    </source>
</evidence>
<dbReference type="KEGG" id="mng:MNEG_8397"/>
<dbReference type="EMBL" id="KK101811">
    <property type="protein sequence ID" value="KIY99562.1"/>
    <property type="molecule type" value="Genomic_DNA"/>
</dbReference>
<feature type="compositionally biased region" description="Low complexity" evidence="5">
    <location>
        <begin position="13"/>
        <end position="25"/>
    </location>
</feature>
<dbReference type="SMART" id="SM00225">
    <property type="entry name" value="BTB"/>
    <property type="match status" value="1"/>
</dbReference>
<sequence>MVDDVADTKRARGGAPSAAAAAGTSGDQGMEPSPSNSGGVGGAANGGTNAAAWRAHKQGGPPPEGCLQNDGLSLSLDHFKSGVSHLQGLLEGLVASASAEREALARERAQLAAERGALDQERSRVQQVLCDSEQVTLSVGGARFTTTVSTLRGAPAPSLFAAMFSGRHELQRSPQDGSIFIDRDGRHFADVLNYLRTRQLAYPQDGTDFKYLLELRAEAEFYGLSGLTAAIDRFPWSLVRAARAACVEEDAHWVYEDGADEIVFRVDAPCQLLGVGLCGTHGGYTAEVQVLAVEEDDFESVVATLGSGTRTVTRADGKVARLDLFEPVSLAPGGTYMVSMVAKGSDSFVGEDCLPVVVAGAVKISLQCWESANGTNELRGQFPELYIRPTS</sequence>
<dbReference type="RefSeq" id="XP_013898582.1">
    <property type="nucleotide sequence ID" value="XM_014043128.1"/>
</dbReference>
<feature type="compositionally biased region" description="Basic and acidic residues" evidence="5">
    <location>
        <begin position="1"/>
        <end position="10"/>
    </location>
</feature>
<dbReference type="Gene3D" id="2.60.120.820">
    <property type="entry name" value="PHR domain"/>
    <property type="match status" value="1"/>
</dbReference>
<dbReference type="PANTHER" id="PTHR14499">
    <property type="entry name" value="POTASSIUM CHANNEL TETRAMERIZATION DOMAIN-CONTAINING"/>
    <property type="match status" value="1"/>
</dbReference>
<dbReference type="InterPro" id="IPR038648">
    <property type="entry name" value="PHR_sf"/>
</dbReference>